<dbReference type="InterPro" id="IPR050131">
    <property type="entry name" value="Peptidase_S8_subtilisin-like"/>
</dbReference>
<feature type="domain" description="Peptidase S8/S53" evidence="6">
    <location>
        <begin position="15"/>
        <end position="159"/>
    </location>
</feature>
<evidence type="ECO:0000259" key="6">
    <source>
        <dbReference type="Pfam" id="PF00082"/>
    </source>
</evidence>
<gene>
    <name evidence="7" type="ORF">SAMN04487909_102113</name>
</gene>
<dbReference type="RefSeq" id="WP_052811726.1">
    <property type="nucleotide sequence ID" value="NZ_BJOA01000013.1"/>
</dbReference>
<dbReference type="PANTHER" id="PTHR43806">
    <property type="entry name" value="PEPTIDASE S8"/>
    <property type="match status" value="1"/>
</dbReference>
<keyword evidence="3 5" id="KW-0378">Hydrolase</keyword>
<dbReference type="InterPro" id="IPR036852">
    <property type="entry name" value="Peptidase_S8/S53_dom_sf"/>
</dbReference>
<dbReference type="PROSITE" id="PS51892">
    <property type="entry name" value="SUBTILASE"/>
    <property type="match status" value="1"/>
</dbReference>
<evidence type="ECO:0000256" key="4">
    <source>
        <dbReference type="ARBA" id="ARBA00022825"/>
    </source>
</evidence>
<dbReference type="GO" id="GO:0006508">
    <property type="term" value="P:proteolysis"/>
    <property type="evidence" value="ECO:0007669"/>
    <property type="project" value="UniProtKB-KW"/>
</dbReference>
<evidence type="ECO:0000256" key="5">
    <source>
        <dbReference type="PROSITE-ProRule" id="PRU01240"/>
    </source>
</evidence>
<feature type="domain" description="Peptidase S8/S53" evidence="6">
    <location>
        <begin position="200"/>
        <end position="237"/>
    </location>
</feature>
<evidence type="ECO:0000256" key="1">
    <source>
        <dbReference type="ARBA" id="ARBA00011073"/>
    </source>
</evidence>
<name>A0A1G8INM9_ANEMI</name>
<dbReference type="AlphaFoldDB" id="A0A1G8INM9"/>
<dbReference type="GO" id="GO:0004252">
    <property type="term" value="F:serine-type endopeptidase activity"/>
    <property type="evidence" value="ECO:0007669"/>
    <property type="project" value="UniProtKB-UniRule"/>
</dbReference>
<dbReference type="OrthoDB" id="184152at2"/>
<feature type="active site" description="Charge relay system" evidence="5">
    <location>
        <position position="63"/>
    </location>
</feature>
<evidence type="ECO:0000313" key="7">
    <source>
        <dbReference type="EMBL" id="SDI20648.1"/>
    </source>
</evidence>
<dbReference type="InterPro" id="IPR000209">
    <property type="entry name" value="Peptidase_S8/S53_dom"/>
</dbReference>
<dbReference type="Pfam" id="PF00082">
    <property type="entry name" value="Peptidase_S8"/>
    <property type="match status" value="2"/>
</dbReference>
<sequence length="248" mass="27597">MLWKGNMADEAWGRGKGIRIAHIDSGINEEHSHIGRVAGGIAFHVSEEGRLFLSDAYYDELGHGTAVAGVLYEQVPEAEIWAIKIFHGTLSTYVEILCAAIEWCIDAQMHIINLSLGVSRDVPELRAICEEANRRGVIIVSACDETRQLCWPAYYPTVYGVKAGEHCSGQVFYYNAEEPAGFRALGFPRRLEGPLQKFNLQGNSFAAAHVTGFLAKIIEKYKVYTAQEVREVVHTSVLEVEQRTINNV</sequence>
<accession>A0A1G8INM9</accession>
<comment type="similarity">
    <text evidence="1 5">Belongs to the peptidase S8 family.</text>
</comment>
<dbReference type="GeneID" id="42306303"/>
<feature type="active site" description="Charge relay system" evidence="5">
    <location>
        <position position="204"/>
    </location>
</feature>
<evidence type="ECO:0000313" key="8">
    <source>
        <dbReference type="Proteomes" id="UP000182836"/>
    </source>
</evidence>
<dbReference type="Gene3D" id="3.40.50.200">
    <property type="entry name" value="Peptidase S8/S53 domain"/>
    <property type="match status" value="1"/>
</dbReference>
<keyword evidence="4 5" id="KW-0720">Serine protease</keyword>
<dbReference type="SUPFAM" id="SSF52743">
    <property type="entry name" value="Subtilisin-like"/>
    <property type="match status" value="1"/>
</dbReference>
<organism evidence="7 8">
    <name type="scientific">Aneurinibacillus migulanus</name>
    <name type="common">Bacillus migulanus</name>
    <dbReference type="NCBI Taxonomy" id="47500"/>
    <lineage>
        <taxon>Bacteria</taxon>
        <taxon>Bacillati</taxon>
        <taxon>Bacillota</taxon>
        <taxon>Bacilli</taxon>
        <taxon>Bacillales</taxon>
        <taxon>Paenibacillaceae</taxon>
        <taxon>Aneurinibacillus group</taxon>
        <taxon>Aneurinibacillus</taxon>
    </lineage>
</organism>
<reference evidence="7 8" key="1">
    <citation type="submission" date="2016-10" db="EMBL/GenBank/DDBJ databases">
        <authorList>
            <person name="de Groot N.N."/>
        </authorList>
    </citation>
    <scope>NUCLEOTIDE SEQUENCE [LARGE SCALE GENOMIC DNA]</scope>
    <source>
        <strain evidence="7 8">DSM 2895</strain>
    </source>
</reference>
<evidence type="ECO:0000256" key="2">
    <source>
        <dbReference type="ARBA" id="ARBA00022670"/>
    </source>
</evidence>
<dbReference type="PANTHER" id="PTHR43806:SF11">
    <property type="entry name" value="CEREVISIN-RELATED"/>
    <property type="match status" value="1"/>
</dbReference>
<feature type="active site" description="Charge relay system" evidence="5">
    <location>
        <position position="24"/>
    </location>
</feature>
<keyword evidence="2 5" id="KW-0645">Protease</keyword>
<protein>
    <submittedName>
        <fullName evidence="7">Subtilase family protein</fullName>
    </submittedName>
</protein>
<dbReference type="PRINTS" id="PR00723">
    <property type="entry name" value="SUBTILISIN"/>
</dbReference>
<dbReference type="EMBL" id="FNED01000002">
    <property type="protein sequence ID" value="SDI20648.1"/>
    <property type="molecule type" value="Genomic_DNA"/>
</dbReference>
<proteinExistence type="inferred from homology"/>
<dbReference type="Proteomes" id="UP000182836">
    <property type="component" value="Unassembled WGS sequence"/>
</dbReference>
<dbReference type="InterPro" id="IPR015500">
    <property type="entry name" value="Peptidase_S8_subtilisin-rel"/>
</dbReference>
<evidence type="ECO:0000256" key="3">
    <source>
        <dbReference type="ARBA" id="ARBA00022801"/>
    </source>
</evidence>